<protein>
    <submittedName>
        <fullName evidence="1">Uncharacterized protein</fullName>
    </submittedName>
</protein>
<proteinExistence type="predicted"/>
<evidence type="ECO:0000313" key="1">
    <source>
        <dbReference type="EMBL" id="CAI9557923.1"/>
    </source>
</evidence>
<evidence type="ECO:0000313" key="2">
    <source>
        <dbReference type="Proteomes" id="UP001162483"/>
    </source>
</evidence>
<keyword evidence="2" id="KW-1185">Reference proteome</keyword>
<name>A0ABN9CD58_9NEOB</name>
<comment type="caution">
    <text evidence="1">The sequence shown here is derived from an EMBL/GenBank/DDBJ whole genome shotgun (WGS) entry which is preliminary data.</text>
</comment>
<accession>A0ABN9CD58</accession>
<gene>
    <name evidence="1" type="ORF">SPARVUS_LOCUS4790111</name>
</gene>
<dbReference type="EMBL" id="CATNWA010009377">
    <property type="protein sequence ID" value="CAI9557923.1"/>
    <property type="molecule type" value="Genomic_DNA"/>
</dbReference>
<organism evidence="1 2">
    <name type="scientific">Staurois parvus</name>
    <dbReference type="NCBI Taxonomy" id="386267"/>
    <lineage>
        <taxon>Eukaryota</taxon>
        <taxon>Metazoa</taxon>
        <taxon>Chordata</taxon>
        <taxon>Craniata</taxon>
        <taxon>Vertebrata</taxon>
        <taxon>Euteleostomi</taxon>
        <taxon>Amphibia</taxon>
        <taxon>Batrachia</taxon>
        <taxon>Anura</taxon>
        <taxon>Neobatrachia</taxon>
        <taxon>Ranoidea</taxon>
        <taxon>Ranidae</taxon>
        <taxon>Staurois</taxon>
    </lineage>
</organism>
<sequence>MWGDPRVNCVLFYLFYLGGGVLGLHCKHTAVHSHPEQWDQADREEDC</sequence>
<dbReference type="Proteomes" id="UP001162483">
    <property type="component" value="Unassembled WGS sequence"/>
</dbReference>
<reference evidence="1" key="1">
    <citation type="submission" date="2023-05" db="EMBL/GenBank/DDBJ databases">
        <authorList>
            <person name="Stuckert A."/>
        </authorList>
    </citation>
    <scope>NUCLEOTIDE SEQUENCE</scope>
</reference>